<evidence type="ECO:0000313" key="1">
    <source>
        <dbReference type="EMBL" id="LAA78031.1"/>
    </source>
</evidence>
<reference evidence="1" key="2">
    <citation type="submission" date="2017-11" db="EMBL/GenBank/DDBJ databases">
        <title>Coralsnake Venomics: Analyses of Venom Gland Transcriptomes and Proteomes of Six Brazilian Taxa.</title>
        <authorList>
            <person name="Aird S.D."/>
            <person name="Jorge da Silva N."/>
            <person name="Qiu L."/>
            <person name="Villar-Briones A."/>
            <person name="Aparecida-Saddi V."/>
            <person name="Campos-Telles M.P."/>
            <person name="Grau M."/>
            <person name="Mikheyev A.S."/>
        </authorList>
    </citation>
    <scope>NUCLEOTIDE SEQUENCE</scope>
    <source>
        <tissue evidence="1">Venom_gland</tissue>
    </source>
</reference>
<proteinExistence type="predicted"/>
<name>A0A2D4I1D2_MICLE</name>
<organism evidence="1">
    <name type="scientific">Micrurus lemniscatus lemniscatus</name>
    <dbReference type="NCBI Taxonomy" id="129467"/>
    <lineage>
        <taxon>Eukaryota</taxon>
        <taxon>Metazoa</taxon>
        <taxon>Chordata</taxon>
        <taxon>Craniata</taxon>
        <taxon>Vertebrata</taxon>
        <taxon>Euteleostomi</taxon>
        <taxon>Lepidosauria</taxon>
        <taxon>Squamata</taxon>
        <taxon>Bifurcata</taxon>
        <taxon>Unidentata</taxon>
        <taxon>Episquamata</taxon>
        <taxon>Toxicofera</taxon>
        <taxon>Serpentes</taxon>
        <taxon>Colubroidea</taxon>
        <taxon>Elapidae</taxon>
        <taxon>Elapinae</taxon>
        <taxon>Micrurus</taxon>
    </lineage>
</organism>
<dbReference type="EMBL" id="IACK01064962">
    <property type="protein sequence ID" value="LAA78027.1"/>
    <property type="molecule type" value="Transcribed_RNA"/>
</dbReference>
<dbReference type="EMBL" id="IACK01064963">
    <property type="protein sequence ID" value="LAA78029.1"/>
    <property type="molecule type" value="Transcribed_RNA"/>
</dbReference>
<dbReference type="EMBL" id="IACK01064964">
    <property type="protein sequence ID" value="LAA78031.1"/>
    <property type="molecule type" value="Transcribed_RNA"/>
</dbReference>
<accession>A0A2D4I1D2</accession>
<protein>
    <submittedName>
        <fullName evidence="1">Uncharacterized protein</fullName>
    </submittedName>
</protein>
<sequence length="107" mass="12415">MQHDPYFYYLEYTESANHVFFKKGNKYNFKKLAAIFCRPVEAFKWTIKQSYTQVYSGKNTFMVDHYGAAVSNCMPAVFTHTGLPLVFLPPPSNLLQRILQFACSDLE</sequence>
<dbReference type="AlphaFoldDB" id="A0A2D4I1D2"/>
<reference evidence="1" key="1">
    <citation type="submission" date="2017-07" db="EMBL/GenBank/DDBJ databases">
        <authorList>
            <person name="Mikheyev A."/>
            <person name="Grau M."/>
        </authorList>
    </citation>
    <scope>NUCLEOTIDE SEQUENCE</scope>
    <source>
        <tissue evidence="1">Venom_gland</tissue>
    </source>
</reference>